<keyword evidence="1" id="KW-0472">Membrane</keyword>
<gene>
    <name evidence="2" type="ORF">N868_08540</name>
</gene>
<keyword evidence="3" id="KW-1185">Reference proteome</keyword>
<protein>
    <submittedName>
        <fullName evidence="2">Uncharacterized protein</fullName>
    </submittedName>
</protein>
<sequence>MRLFTSSAFSCSVLLGSSVITSTTEVLVYSDVSSQLICRMALCILMPKKYFGFRAIFNVALKVMMPLMLGMVAFRM</sequence>
<evidence type="ECO:0000256" key="1">
    <source>
        <dbReference type="SAM" id="Phobius"/>
    </source>
</evidence>
<proteinExistence type="predicted"/>
<feature type="transmembrane region" description="Helical" evidence="1">
    <location>
        <begin position="55"/>
        <end position="74"/>
    </location>
</feature>
<keyword evidence="1" id="KW-1133">Transmembrane helix</keyword>
<reference evidence="2 3" key="2">
    <citation type="journal article" date="2015" name="Stand. Genomic Sci.">
        <title>Draft genome sequence of Cellulomonas carbonis T26(T) and comparative analysis of six Cellulomonas genomes.</title>
        <authorList>
            <person name="Zhuang W."/>
            <person name="Zhang S."/>
            <person name="Xia X."/>
            <person name="Wang G."/>
        </authorList>
    </citation>
    <scope>NUCLEOTIDE SEQUENCE [LARGE SCALE GENOMIC DNA]</scope>
    <source>
        <strain evidence="2 3">T26</strain>
    </source>
</reference>
<keyword evidence="1" id="KW-0812">Transmembrane</keyword>
<evidence type="ECO:0000313" key="3">
    <source>
        <dbReference type="Proteomes" id="UP000029839"/>
    </source>
</evidence>
<evidence type="ECO:0000313" key="2">
    <source>
        <dbReference type="EMBL" id="KGM08510.1"/>
    </source>
</evidence>
<reference evidence="2 3" key="1">
    <citation type="submission" date="2013-08" db="EMBL/GenBank/DDBJ databases">
        <title>Genome sequencing of Cellulomonas carbonis T26.</title>
        <authorList>
            <person name="Chen F."/>
            <person name="Li Y."/>
            <person name="Wang G."/>
        </authorList>
    </citation>
    <scope>NUCLEOTIDE SEQUENCE [LARGE SCALE GENOMIC DNA]</scope>
    <source>
        <strain evidence="2 3">T26</strain>
    </source>
</reference>
<dbReference type="EMBL" id="AXCY01000214">
    <property type="protein sequence ID" value="KGM08510.1"/>
    <property type="molecule type" value="Genomic_DNA"/>
</dbReference>
<name>A0A0A0BKV8_9CELL</name>
<organism evidence="2 3">
    <name type="scientific">Cellulomonas carbonis T26</name>
    <dbReference type="NCBI Taxonomy" id="947969"/>
    <lineage>
        <taxon>Bacteria</taxon>
        <taxon>Bacillati</taxon>
        <taxon>Actinomycetota</taxon>
        <taxon>Actinomycetes</taxon>
        <taxon>Micrococcales</taxon>
        <taxon>Cellulomonadaceae</taxon>
        <taxon>Cellulomonas</taxon>
    </lineage>
</organism>
<dbReference type="Proteomes" id="UP000029839">
    <property type="component" value="Unassembled WGS sequence"/>
</dbReference>
<accession>A0A0A0BKV8</accession>
<comment type="caution">
    <text evidence="2">The sequence shown here is derived from an EMBL/GenBank/DDBJ whole genome shotgun (WGS) entry which is preliminary data.</text>
</comment>
<dbReference type="AlphaFoldDB" id="A0A0A0BKV8"/>